<dbReference type="AlphaFoldDB" id="A0A7Z7BH45"/>
<proteinExistence type="predicted"/>
<evidence type="ECO:0000256" key="1">
    <source>
        <dbReference type="SAM" id="SignalP"/>
    </source>
</evidence>
<gene>
    <name evidence="2" type="ORF">SAMN04487926_13839</name>
</gene>
<feature type="signal peptide" evidence="1">
    <location>
        <begin position="1"/>
        <end position="24"/>
    </location>
</feature>
<evidence type="ECO:0000313" key="2">
    <source>
        <dbReference type="EMBL" id="SDJ22858.1"/>
    </source>
</evidence>
<sequence>MKTRNIIAALVVGVSLFAASAAQAEWIHVQNDKGDLTIL</sequence>
<name>A0A7Z7BH45_9BURK</name>
<comment type="caution">
    <text evidence="2">The sequence shown here is derived from an EMBL/GenBank/DDBJ whole genome shotgun (WGS) entry which is preliminary data.</text>
</comment>
<dbReference type="EMBL" id="FNDI01000038">
    <property type="protein sequence ID" value="SDJ22858.1"/>
    <property type="molecule type" value="Genomic_DNA"/>
</dbReference>
<organism evidence="2 3">
    <name type="scientific">Paraburkholderia steynii</name>
    <dbReference type="NCBI Taxonomy" id="1245441"/>
    <lineage>
        <taxon>Bacteria</taxon>
        <taxon>Pseudomonadati</taxon>
        <taxon>Pseudomonadota</taxon>
        <taxon>Betaproteobacteria</taxon>
        <taxon>Burkholderiales</taxon>
        <taxon>Burkholderiaceae</taxon>
        <taxon>Paraburkholderia</taxon>
    </lineage>
</organism>
<keyword evidence="3" id="KW-1185">Reference proteome</keyword>
<dbReference type="Proteomes" id="UP000198900">
    <property type="component" value="Unassembled WGS sequence"/>
</dbReference>
<evidence type="ECO:0000313" key="3">
    <source>
        <dbReference type="Proteomes" id="UP000198900"/>
    </source>
</evidence>
<accession>A0A7Z7BH45</accession>
<feature type="chain" id="PRO_5031291441" evidence="1">
    <location>
        <begin position="25"/>
        <end position="39"/>
    </location>
</feature>
<protein>
    <submittedName>
        <fullName evidence="2">Uncharacterized protein</fullName>
    </submittedName>
</protein>
<keyword evidence="1" id="KW-0732">Signal</keyword>
<reference evidence="2" key="1">
    <citation type="submission" date="2016-10" db="EMBL/GenBank/DDBJ databases">
        <authorList>
            <person name="Varghese N."/>
            <person name="Submissions S."/>
        </authorList>
    </citation>
    <scope>NUCLEOTIDE SEQUENCE [LARGE SCALE GENOMIC DNA]</scope>
    <source>
        <strain evidence="2">YR281</strain>
    </source>
</reference>